<evidence type="ECO:0000256" key="1">
    <source>
        <dbReference type="SAM" id="Coils"/>
    </source>
</evidence>
<keyword evidence="3" id="KW-1185">Reference proteome</keyword>
<evidence type="ECO:0008006" key="4">
    <source>
        <dbReference type="Google" id="ProtNLM"/>
    </source>
</evidence>
<organism evidence="2 3">
    <name type="scientific">Macrococcoides goetzii</name>
    <dbReference type="NCBI Taxonomy" id="1891097"/>
    <lineage>
        <taxon>Bacteria</taxon>
        <taxon>Bacillati</taxon>
        <taxon>Bacillota</taxon>
        <taxon>Bacilli</taxon>
        <taxon>Bacillales</taxon>
        <taxon>Staphylococcaceae</taxon>
        <taxon>Macrococcoides</taxon>
    </lineage>
</organism>
<gene>
    <name evidence="2" type="ORF">BFS35_006820</name>
</gene>
<comment type="caution">
    <text evidence="2">The sequence shown here is derived from an EMBL/GenBank/DDBJ whole genome shotgun (WGS) entry which is preliminary data.</text>
</comment>
<protein>
    <recommendedName>
        <fullName evidence="4">Replicative helicase inhibitor G39P N-terminal domain-containing protein</fullName>
    </recommendedName>
</protein>
<sequence length="113" mass="13786">MLKEERNQIIKKVKDLYPNMKLNETIIKVWAKELDKADYVKTDMKLEAYYRSSRYAPHISDIAVYQEINPAQLEYEELERERERNKVEYDPIKRQQSFDKLNQFKEVLQNELQ</sequence>
<dbReference type="EMBL" id="MJBI02000002">
    <property type="protein sequence ID" value="RAI81274.1"/>
    <property type="molecule type" value="Genomic_DNA"/>
</dbReference>
<name>A0A395GBB3_9STAP</name>
<proteinExistence type="predicted"/>
<feature type="coiled-coil region" evidence="1">
    <location>
        <begin position="68"/>
        <end position="95"/>
    </location>
</feature>
<accession>A0A395GBB3</accession>
<dbReference type="RefSeq" id="WP_099579064.1">
    <property type="nucleotide sequence ID" value="NZ_MJBI02000002.1"/>
</dbReference>
<reference evidence="2 3" key="1">
    <citation type="journal article" date="2018" name="Front. Microbiol.">
        <title>Description and Comparative Genomics of Macrococcus caseolyticus subsp. hominis subsp. nov., Macrococcus goetzii sp. nov., Macrococcus epidermidis sp. nov., and Macrococcus bohemicus sp. nov., Novel Macrococci From Human Clinical Material With Virulence Potential and Suspected Uptake of Foreign DNA by Natural Transformation.</title>
        <authorList>
            <person name="Maslanova I."/>
            <person name="Wertheimer Z."/>
            <person name="Sedlacek I."/>
            <person name="Svec P."/>
            <person name="Indrakova A."/>
            <person name="Kovarovic V."/>
            <person name="Schumann P."/>
            <person name="Sproer C."/>
            <person name="Kralova S."/>
            <person name="Sedo O."/>
            <person name="Kristofova L."/>
            <person name="Vrbovska V."/>
            <person name="Fuzik T."/>
            <person name="Petras P."/>
            <person name="Zdrahal Z."/>
            <person name="Ruzickova V."/>
            <person name="Doskar J."/>
            <person name="Pantucek R."/>
        </authorList>
    </citation>
    <scope>NUCLEOTIDE SEQUENCE [LARGE SCALE GENOMIC DNA]</scope>
    <source>
        <strain evidence="2 3">CCM 4927</strain>
    </source>
</reference>
<dbReference type="AlphaFoldDB" id="A0A395GBB3"/>
<dbReference type="Proteomes" id="UP000229523">
    <property type="component" value="Unassembled WGS sequence"/>
</dbReference>
<evidence type="ECO:0000313" key="2">
    <source>
        <dbReference type="EMBL" id="RAI81274.1"/>
    </source>
</evidence>
<dbReference type="Gene3D" id="1.10.8.200">
    <property type="entry name" value="Replisome organizer (g39p helicase loader/inhibitor protein)"/>
    <property type="match status" value="1"/>
</dbReference>
<keyword evidence="1" id="KW-0175">Coiled coil</keyword>
<evidence type="ECO:0000313" key="3">
    <source>
        <dbReference type="Proteomes" id="UP000229523"/>
    </source>
</evidence>